<dbReference type="SUPFAM" id="SSF52833">
    <property type="entry name" value="Thioredoxin-like"/>
    <property type="match status" value="1"/>
</dbReference>
<accession>A0AAV9ITP0</accession>
<evidence type="ECO:0000256" key="1">
    <source>
        <dbReference type="SAM" id="Phobius"/>
    </source>
</evidence>
<name>A0AAV9ITP0_CYACA</name>
<evidence type="ECO:0008006" key="4">
    <source>
        <dbReference type="Google" id="ProtNLM"/>
    </source>
</evidence>
<dbReference type="CDD" id="cd02947">
    <property type="entry name" value="TRX_family"/>
    <property type="match status" value="1"/>
</dbReference>
<sequence length="270" mass="30722">MRSPQAPRHDLVSPGQLPLPWTHVLNGPVRPRWCRDLHGHPLGDEVDEANLTHLLRQARAPTPSDPYPDPNTWLLVHFTRPDCPFRRRWQPLFERLVADAYPHLCAVSVPVTVGDNAAVALRHGVRSVPQLVLFRGRPGSHTEARWHARYRGRYRMPALWEWMERETGLMPALDSAGMSVCLRGLRGLGQCPHPPMISVASGASTEPMTLVWNAWLLPLAVWLWWLSALYLLGRRAARSAVVQRACARLTSSSVCRRWSWMRCVPRWASE</sequence>
<dbReference type="AlphaFoldDB" id="A0AAV9ITP0"/>
<comment type="caution">
    <text evidence="2">The sequence shown here is derived from an EMBL/GenBank/DDBJ whole genome shotgun (WGS) entry which is preliminary data.</text>
</comment>
<keyword evidence="1" id="KW-1133">Transmembrane helix</keyword>
<dbReference type="Proteomes" id="UP001301350">
    <property type="component" value="Unassembled WGS sequence"/>
</dbReference>
<gene>
    <name evidence="2" type="ORF">CDCA_CDCA05G1481</name>
</gene>
<keyword evidence="1" id="KW-0472">Membrane</keyword>
<dbReference type="Gene3D" id="3.40.30.10">
    <property type="entry name" value="Glutaredoxin"/>
    <property type="match status" value="1"/>
</dbReference>
<keyword evidence="3" id="KW-1185">Reference proteome</keyword>
<feature type="transmembrane region" description="Helical" evidence="1">
    <location>
        <begin position="210"/>
        <end position="232"/>
    </location>
</feature>
<proteinExistence type="predicted"/>
<protein>
    <recommendedName>
        <fullName evidence="4">Thioredoxin domain-containing protein</fullName>
    </recommendedName>
</protein>
<reference evidence="2 3" key="1">
    <citation type="submission" date="2022-07" db="EMBL/GenBank/DDBJ databases">
        <title>Genome-wide signatures of adaptation to extreme environments.</title>
        <authorList>
            <person name="Cho C.H."/>
            <person name="Yoon H.S."/>
        </authorList>
    </citation>
    <scope>NUCLEOTIDE SEQUENCE [LARGE SCALE GENOMIC DNA]</scope>
    <source>
        <strain evidence="2 3">DBV 063 E5</strain>
    </source>
</reference>
<keyword evidence="1" id="KW-0812">Transmembrane</keyword>
<evidence type="ECO:0000313" key="3">
    <source>
        <dbReference type="Proteomes" id="UP001301350"/>
    </source>
</evidence>
<dbReference type="EMBL" id="JANCYW010000005">
    <property type="protein sequence ID" value="KAK4535456.1"/>
    <property type="molecule type" value="Genomic_DNA"/>
</dbReference>
<organism evidence="2 3">
    <name type="scientific">Cyanidium caldarium</name>
    <name type="common">Red alga</name>
    <dbReference type="NCBI Taxonomy" id="2771"/>
    <lineage>
        <taxon>Eukaryota</taxon>
        <taxon>Rhodophyta</taxon>
        <taxon>Bangiophyceae</taxon>
        <taxon>Cyanidiales</taxon>
        <taxon>Cyanidiaceae</taxon>
        <taxon>Cyanidium</taxon>
    </lineage>
</organism>
<dbReference type="InterPro" id="IPR036249">
    <property type="entry name" value="Thioredoxin-like_sf"/>
</dbReference>
<evidence type="ECO:0000313" key="2">
    <source>
        <dbReference type="EMBL" id="KAK4535456.1"/>
    </source>
</evidence>